<reference evidence="2 3" key="1">
    <citation type="journal article" date="2013" name="Int. J. Syst. Evol. Microbiol.">
        <title>Azospirillum humicireducens sp. nov., a nitrogen-fixing bacterium isolated from a microbial fuel cell.</title>
        <authorList>
            <person name="Zhou S."/>
            <person name="Han L."/>
            <person name="Wang Y."/>
            <person name="Yang G."/>
            <person name="Zhuang L."/>
            <person name="Hu P."/>
        </authorList>
    </citation>
    <scope>NUCLEOTIDE SEQUENCE [LARGE SCALE GENOMIC DNA]</scope>
    <source>
        <strain evidence="2 3">SgZ-5</strain>
    </source>
</reference>
<evidence type="ECO:0000313" key="2">
    <source>
        <dbReference type="EMBL" id="ANC91877.1"/>
    </source>
</evidence>
<keyword evidence="3" id="KW-1185">Reference proteome</keyword>
<dbReference type="STRING" id="1226968.A6A40_08110"/>
<organism evidence="2 3">
    <name type="scientific">Azospirillum humicireducens</name>
    <dbReference type="NCBI Taxonomy" id="1226968"/>
    <lineage>
        <taxon>Bacteria</taxon>
        <taxon>Pseudomonadati</taxon>
        <taxon>Pseudomonadota</taxon>
        <taxon>Alphaproteobacteria</taxon>
        <taxon>Rhodospirillales</taxon>
        <taxon>Azospirillaceae</taxon>
        <taxon>Azospirillum</taxon>
    </lineage>
</organism>
<dbReference type="GO" id="GO:0006979">
    <property type="term" value="P:response to oxidative stress"/>
    <property type="evidence" value="ECO:0007669"/>
    <property type="project" value="TreeGrafter"/>
</dbReference>
<dbReference type="KEGG" id="ahu:A6A40_08110"/>
<dbReference type="InterPro" id="IPR007763">
    <property type="entry name" value="NDUFA12"/>
</dbReference>
<dbReference type="AlphaFoldDB" id="A0A168Y6I2"/>
<sequence>MSEPISLFTKLANIHIRYVTWRRGAKVGSDRFGNVYYRSKDTQPGTRERRWVLYAGEPDASKIPPEWHGWLHHTTKEPLPEGSSAFHKPWQKEHLPNMSGSVQAYRPPGHVLAGGKRVPATGDYEPWTPS</sequence>
<dbReference type="Proteomes" id="UP000077405">
    <property type="component" value="Chromosome"/>
</dbReference>
<dbReference type="RefSeq" id="WP_063634959.1">
    <property type="nucleotide sequence ID" value="NZ_CP015285.1"/>
</dbReference>
<dbReference type="NCBIfam" id="NF006040">
    <property type="entry name" value="PRK08183.1"/>
    <property type="match status" value="1"/>
</dbReference>
<proteinExistence type="predicted"/>
<dbReference type="PANTHER" id="PTHR12910">
    <property type="entry name" value="NADH-UBIQUINONE OXIDOREDUCTASE SUBUNIT B17.2"/>
    <property type="match status" value="1"/>
</dbReference>
<gene>
    <name evidence="2" type="ORF">A6A40_08110</name>
</gene>
<dbReference type="GO" id="GO:0045271">
    <property type="term" value="C:respiratory chain complex I"/>
    <property type="evidence" value="ECO:0007669"/>
    <property type="project" value="InterPro"/>
</dbReference>
<feature type="region of interest" description="Disordered" evidence="1">
    <location>
        <begin position="98"/>
        <end position="130"/>
    </location>
</feature>
<dbReference type="PANTHER" id="PTHR12910:SF2">
    <property type="entry name" value="NADH DEHYDROGENASE [UBIQUINONE] 1 ALPHA SUBCOMPLEX SUBUNIT 12"/>
    <property type="match status" value="1"/>
</dbReference>
<dbReference type="OrthoDB" id="9795340at2"/>
<dbReference type="EMBL" id="CP015285">
    <property type="protein sequence ID" value="ANC91877.1"/>
    <property type="molecule type" value="Genomic_DNA"/>
</dbReference>
<accession>A0A168Y6I2</accession>
<evidence type="ECO:0000256" key="1">
    <source>
        <dbReference type="SAM" id="MobiDB-lite"/>
    </source>
</evidence>
<evidence type="ECO:0000313" key="3">
    <source>
        <dbReference type="Proteomes" id="UP000077405"/>
    </source>
</evidence>
<keyword evidence="2" id="KW-0830">Ubiquinone</keyword>
<dbReference type="Pfam" id="PF05071">
    <property type="entry name" value="NDUFA12"/>
    <property type="match status" value="1"/>
</dbReference>
<protein>
    <submittedName>
        <fullName evidence="2">NADH:ubiquinone oxidoreductase subunit NDUFA12</fullName>
    </submittedName>
</protein>
<name>A0A168Y6I2_9PROT</name>